<dbReference type="Proteomes" id="UP000571084">
    <property type="component" value="Unassembled WGS sequence"/>
</dbReference>
<feature type="region of interest" description="Disordered" evidence="1">
    <location>
        <begin position="1"/>
        <end position="26"/>
    </location>
</feature>
<evidence type="ECO:0008006" key="4">
    <source>
        <dbReference type="Google" id="ProtNLM"/>
    </source>
</evidence>
<dbReference type="AlphaFoldDB" id="A0A840RW61"/>
<sequence>MINSTFKRNDSGVLRTAKPKPSKPTLALKPKTRKCKVCRTPFIIFNSMTNVKWCSPECGLALSQRIIAKGVSKQKGIERKDITVRRNAIKPMAKRLSETQTVINRYVRLRDHFLPCVSCDKPASWNGQWHASHYKSTGSNSALRFNLWNIHKSCSVCNNYLSGNIGEYIPELAFRVGKDRLIWLNNHPRSRTYTPEYLDRMKRIFSKKCSRLMKLIDGLVVGMVDELDYQQPINRIEYAGKKS</sequence>
<dbReference type="InterPro" id="IPR008713">
    <property type="entry name" value="Phage_lambda_NinG"/>
</dbReference>
<evidence type="ECO:0000313" key="3">
    <source>
        <dbReference type="Proteomes" id="UP000571084"/>
    </source>
</evidence>
<protein>
    <recommendedName>
        <fullName evidence="4">Recombination protein NinG</fullName>
    </recommendedName>
</protein>
<comment type="caution">
    <text evidence="2">The sequence shown here is derived from an EMBL/GenBank/DDBJ whole genome shotgun (WGS) entry which is preliminary data.</text>
</comment>
<dbReference type="RefSeq" id="WP_168055746.1">
    <property type="nucleotide sequence ID" value="NZ_JAAOZT010000007.1"/>
</dbReference>
<dbReference type="EMBL" id="JACHHQ010000005">
    <property type="protein sequence ID" value="MBB5200801.1"/>
    <property type="molecule type" value="Genomic_DNA"/>
</dbReference>
<dbReference type="Pfam" id="PF05766">
    <property type="entry name" value="NinG"/>
    <property type="match status" value="1"/>
</dbReference>
<accession>A0A840RW61</accession>
<evidence type="ECO:0000313" key="2">
    <source>
        <dbReference type="EMBL" id="MBB5200801.1"/>
    </source>
</evidence>
<name>A0A840RW61_9BURK</name>
<gene>
    <name evidence="2" type="ORF">HNR39_002643</name>
</gene>
<reference evidence="2 3" key="1">
    <citation type="submission" date="2020-08" db="EMBL/GenBank/DDBJ databases">
        <title>Genomic Encyclopedia of Type Strains, Phase IV (KMG-IV): sequencing the most valuable type-strain genomes for metagenomic binning, comparative biology and taxonomic classification.</title>
        <authorList>
            <person name="Goeker M."/>
        </authorList>
    </citation>
    <scope>NUCLEOTIDE SEQUENCE [LARGE SCALE GENOMIC DNA]</scope>
    <source>
        <strain evidence="2 3">DSM 23240</strain>
    </source>
</reference>
<proteinExistence type="predicted"/>
<keyword evidence="3" id="KW-1185">Reference proteome</keyword>
<organism evidence="2 3">
    <name type="scientific">Glaciimonas immobilis</name>
    <dbReference type="NCBI Taxonomy" id="728004"/>
    <lineage>
        <taxon>Bacteria</taxon>
        <taxon>Pseudomonadati</taxon>
        <taxon>Pseudomonadota</taxon>
        <taxon>Betaproteobacteria</taxon>
        <taxon>Burkholderiales</taxon>
        <taxon>Oxalobacteraceae</taxon>
        <taxon>Glaciimonas</taxon>
    </lineage>
</organism>
<evidence type="ECO:0000256" key="1">
    <source>
        <dbReference type="SAM" id="MobiDB-lite"/>
    </source>
</evidence>